<evidence type="ECO:0000313" key="6">
    <source>
        <dbReference type="EMBL" id="KAK3372815.1"/>
    </source>
</evidence>
<reference evidence="6" key="2">
    <citation type="submission" date="2023-06" db="EMBL/GenBank/DDBJ databases">
        <authorList>
            <consortium name="Lawrence Berkeley National Laboratory"/>
            <person name="Haridas S."/>
            <person name="Hensen N."/>
            <person name="Bonometti L."/>
            <person name="Westerberg I."/>
            <person name="Brannstrom I.O."/>
            <person name="Guillou S."/>
            <person name="Cros-Aarteil S."/>
            <person name="Calhoun S."/>
            <person name="Kuo A."/>
            <person name="Mondo S."/>
            <person name="Pangilinan J."/>
            <person name="Riley R."/>
            <person name="Labutti K."/>
            <person name="Andreopoulos B."/>
            <person name="Lipzen A."/>
            <person name="Chen C."/>
            <person name="Yanf M."/>
            <person name="Daum C."/>
            <person name="Ng V."/>
            <person name="Clum A."/>
            <person name="Steindorff A."/>
            <person name="Ohm R."/>
            <person name="Martin F."/>
            <person name="Silar P."/>
            <person name="Natvig D."/>
            <person name="Lalanne C."/>
            <person name="Gautier V."/>
            <person name="Ament-Velasquez S.L."/>
            <person name="Kruys A."/>
            <person name="Hutchinson M.I."/>
            <person name="Powell A.J."/>
            <person name="Barry K."/>
            <person name="Miller A.N."/>
            <person name="Grigoriev I.V."/>
            <person name="Debuchy R."/>
            <person name="Gladieux P."/>
            <person name="Thoren M.H."/>
            <person name="Johannesson H."/>
        </authorList>
    </citation>
    <scope>NUCLEOTIDE SEQUENCE</scope>
    <source>
        <strain evidence="6">CBS 958.72</strain>
    </source>
</reference>
<dbReference type="AlphaFoldDB" id="A0AAE0KB87"/>
<feature type="region of interest" description="Disordered" evidence="4">
    <location>
        <begin position="33"/>
        <end position="121"/>
    </location>
</feature>
<organism evidence="6 7">
    <name type="scientific">Lasiosphaeria ovina</name>
    <dbReference type="NCBI Taxonomy" id="92902"/>
    <lineage>
        <taxon>Eukaryota</taxon>
        <taxon>Fungi</taxon>
        <taxon>Dikarya</taxon>
        <taxon>Ascomycota</taxon>
        <taxon>Pezizomycotina</taxon>
        <taxon>Sordariomycetes</taxon>
        <taxon>Sordariomycetidae</taxon>
        <taxon>Sordariales</taxon>
        <taxon>Lasiosphaeriaceae</taxon>
        <taxon>Lasiosphaeria</taxon>
    </lineage>
</organism>
<dbReference type="PANTHER" id="PTHR28263">
    <property type="entry name" value="GOLGI TO ER TRAFFIC PROTEIN 2"/>
    <property type="match status" value="1"/>
</dbReference>
<reference evidence="6" key="1">
    <citation type="journal article" date="2023" name="Mol. Phylogenet. Evol.">
        <title>Genome-scale phylogeny and comparative genomics of the fungal order Sordariales.</title>
        <authorList>
            <person name="Hensen N."/>
            <person name="Bonometti L."/>
            <person name="Westerberg I."/>
            <person name="Brannstrom I.O."/>
            <person name="Guillou S."/>
            <person name="Cros-Aarteil S."/>
            <person name="Calhoun S."/>
            <person name="Haridas S."/>
            <person name="Kuo A."/>
            <person name="Mondo S."/>
            <person name="Pangilinan J."/>
            <person name="Riley R."/>
            <person name="LaButti K."/>
            <person name="Andreopoulos B."/>
            <person name="Lipzen A."/>
            <person name="Chen C."/>
            <person name="Yan M."/>
            <person name="Daum C."/>
            <person name="Ng V."/>
            <person name="Clum A."/>
            <person name="Steindorff A."/>
            <person name="Ohm R.A."/>
            <person name="Martin F."/>
            <person name="Silar P."/>
            <person name="Natvig D.O."/>
            <person name="Lalanne C."/>
            <person name="Gautier V."/>
            <person name="Ament-Velasquez S.L."/>
            <person name="Kruys A."/>
            <person name="Hutchinson M.I."/>
            <person name="Powell A.J."/>
            <person name="Barry K."/>
            <person name="Miller A.N."/>
            <person name="Grigoriev I.V."/>
            <person name="Debuchy R."/>
            <person name="Gladieux P."/>
            <person name="Hiltunen Thoren M."/>
            <person name="Johannesson H."/>
        </authorList>
    </citation>
    <scope>NUCLEOTIDE SEQUENCE</scope>
    <source>
        <strain evidence="6">CBS 958.72</strain>
    </source>
</reference>
<dbReference type="InterPro" id="IPR028143">
    <property type="entry name" value="Get2/sif1"/>
</dbReference>
<dbReference type="EMBL" id="JAULSN010000004">
    <property type="protein sequence ID" value="KAK3372815.1"/>
    <property type="molecule type" value="Genomic_DNA"/>
</dbReference>
<dbReference type="Proteomes" id="UP001287356">
    <property type="component" value="Unassembled WGS sequence"/>
</dbReference>
<feature type="transmembrane region" description="Helical" evidence="5">
    <location>
        <begin position="352"/>
        <end position="376"/>
    </location>
</feature>
<feature type="compositionally biased region" description="Low complexity" evidence="4">
    <location>
        <begin position="53"/>
        <end position="86"/>
    </location>
</feature>
<dbReference type="Pfam" id="PF08690">
    <property type="entry name" value="GET2"/>
    <property type="match status" value="1"/>
</dbReference>
<evidence type="ECO:0000256" key="4">
    <source>
        <dbReference type="SAM" id="MobiDB-lite"/>
    </source>
</evidence>
<keyword evidence="3 5" id="KW-0472">Membrane</keyword>
<dbReference type="PANTHER" id="PTHR28263:SF1">
    <property type="entry name" value="GOLGI TO ER TRAFFIC PROTEIN 2"/>
    <property type="match status" value="1"/>
</dbReference>
<proteinExistence type="predicted"/>
<evidence type="ECO:0000256" key="5">
    <source>
        <dbReference type="SAM" id="Phobius"/>
    </source>
</evidence>
<evidence type="ECO:0000256" key="1">
    <source>
        <dbReference type="ARBA" id="ARBA00022692"/>
    </source>
</evidence>
<keyword evidence="2 5" id="KW-1133">Transmembrane helix</keyword>
<evidence type="ECO:0000256" key="2">
    <source>
        <dbReference type="ARBA" id="ARBA00022989"/>
    </source>
</evidence>
<keyword evidence="1 5" id="KW-0812">Transmembrane</keyword>
<feature type="transmembrane region" description="Helical" evidence="5">
    <location>
        <begin position="320"/>
        <end position="340"/>
    </location>
</feature>
<evidence type="ECO:0000256" key="3">
    <source>
        <dbReference type="ARBA" id="ARBA00023136"/>
    </source>
</evidence>
<feature type="transmembrane region" description="Helical" evidence="5">
    <location>
        <begin position="235"/>
        <end position="254"/>
    </location>
</feature>
<keyword evidence="7" id="KW-1185">Reference proteome</keyword>
<gene>
    <name evidence="6" type="ORF">B0T24DRAFT_656984</name>
</gene>
<evidence type="ECO:0008006" key="8">
    <source>
        <dbReference type="Google" id="ProtNLM"/>
    </source>
</evidence>
<feature type="compositionally biased region" description="Pro residues" evidence="4">
    <location>
        <begin position="106"/>
        <end position="115"/>
    </location>
</feature>
<name>A0AAE0KB87_9PEZI</name>
<comment type="caution">
    <text evidence="6">The sequence shown here is derived from an EMBL/GenBank/DDBJ whole genome shotgun (WGS) entry which is preliminary data.</text>
</comment>
<evidence type="ECO:0000313" key="7">
    <source>
        <dbReference type="Proteomes" id="UP001287356"/>
    </source>
</evidence>
<accession>A0AAE0KB87</accession>
<sequence length="378" mass="39081">MTETTAAADAAASARVAEQTRLRKERIAAKIKAGGASRLGRIQGLNGRDVDSASPPAAATTAAATTTTTAKPAPTETPAPAAAAAAVHADPDEVDISTHYYQPPTRSRPPQPPQPSAGDMSEAQLRQMMLGFDGPPGGAGPDMMGGMGGIGGMGDMGGDDPIMRMMMQMLGGPGGAGGMPGLGGAGAGGDMPFPFPGAAGGMAGGPFGNMPFPPMGQQQQQAVVLPDRYAALWRLLHTAVALGLGMYIALWTSFSGTKAERTAAAARAAWTDVTEEQRERDDEQTLARKFFWTFATAEALLLTTRFFVDRRGRRSPLGGAGGAGGIGGGLLGMAAGFIPQPFKGYLELALRYFQIFSTVKADVLVCLFVLGACSWWRS</sequence>
<dbReference type="GO" id="GO:0006890">
    <property type="term" value="P:retrograde vesicle-mediated transport, Golgi to endoplasmic reticulum"/>
    <property type="evidence" value="ECO:0007669"/>
    <property type="project" value="TreeGrafter"/>
</dbReference>
<protein>
    <recommendedName>
        <fullName evidence="8">GET complex subunit GET2</fullName>
    </recommendedName>
</protein>